<evidence type="ECO:0000313" key="4">
    <source>
        <dbReference type="EMBL" id="OGD94945.1"/>
    </source>
</evidence>
<sequence length="167" mass="18374">MILNLISCLVPLHSVRKFFFRFAGVKIGKNSYIHMGVRFFLPINITIGEGTIIGDHVFLDGRAFLRIGNNVDIASQVLIYNSEHDVDSEGFDPIEEPVEIADYVFIGPRAIILPGVKIGRGAVIGAGAVVTKDVEPFKIVGGVPAKVIGERKNKNPRYKLGRARLFQ</sequence>
<dbReference type="Gene3D" id="2.160.10.10">
    <property type="entry name" value="Hexapeptide repeat proteins"/>
    <property type="match status" value="1"/>
</dbReference>
<dbReference type="PANTHER" id="PTHR23416:SF23">
    <property type="entry name" value="ACETYLTRANSFERASE C18B11.09C-RELATED"/>
    <property type="match status" value="1"/>
</dbReference>
<dbReference type="Pfam" id="PF00132">
    <property type="entry name" value="Hexapep"/>
    <property type="match status" value="1"/>
</dbReference>
<comment type="similarity">
    <text evidence="1">Belongs to the transferase hexapeptide repeat family.</text>
</comment>
<dbReference type="InterPro" id="IPR051159">
    <property type="entry name" value="Hexapeptide_acetyltransf"/>
</dbReference>
<dbReference type="EMBL" id="MFBN01000034">
    <property type="protein sequence ID" value="OGD94945.1"/>
    <property type="molecule type" value="Genomic_DNA"/>
</dbReference>
<keyword evidence="3" id="KW-0677">Repeat</keyword>
<dbReference type="InterPro" id="IPR018357">
    <property type="entry name" value="Hexapep_transf_CS"/>
</dbReference>
<gene>
    <name evidence="4" type="ORF">A3A48_03335</name>
</gene>
<proteinExistence type="inferred from homology"/>
<dbReference type="PROSITE" id="PS00101">
    <property type="entry name" value="HEXAPEP_TRANSFERASES"/>
    <property type="match status" value="1"/>
</dbReference>
<dbReference type="PANTHER" id="PTHR23416">
    <property type="entry name" value="SIALIC ACID SYNTHASE-RELATED"/>
    <property type="match status" value="1"/>
</dbReference>
<evidence type="ECO:0000256" key="2">
    <source>
        <dbReference type="ARBA" id="ARBA00022679"/>
    </source>
</evidence>
<dbReference type="GO" id="GO:0008374">
    <property type="term" value="F:O-acyltransferase activity"/>
    <property type="evidence" value="ECO:0007669"/>
    <property type="project" value="TreeGrafter"/>
</dbReference>
<evidence type="ECO:0000256" key="3">
    <source>
        <dbReference type="ARBA" id="ARBA00022737"/>
    </source>
</evidence>
<dbReference type="CDD" id="cd04647">
    <property type="entry name" value="LbH_MAT_like"/>
    <property type="match status" value="1"/>
</dbReference>
<evidence type="ECO:0000313" key="5">
    <source>
        <dbReference type="Proteomes" id="UP000178336"/>
    </source>
</evidence>
<dbReference type="GO" id="GO:0005829">
    <property type="term" value="C:cytosol"/>
    <property type="evidence" value="ECO:0007669"/>
    <property type="project" value="TreeGrafter"/>
</dbReference>
<evidence type="ECO:0000256" key="1">
    <source>
        <dbReference type="ARBA" id="ARBA00007274"/>
    </source>
</evidence>
<keyword evidence="2" id="KW-0808">Transferase</keyword>
<evidence type="ECO:0008006" key="6">
    <source>
        <dbReference type="Google" id="ProtNLM"/>
    </source>
</evidence>
<name>A0A1F5GSY1_9BACT</name>
<dbReference type="InterPro" id="IPR001451">
    <property type="entry name" value="Hexapep"/>
</dbReference>
<protein>
    <recommendedName>
        <fullName evidence="6">Acetyltransferase</fullName>
    </recommendedName>
</protein>
<accession>A0A1F5GSY1</accession>
<reference evidence="4 5" key="1">
    <citation type="journal article" date="2016" name="Nat. Commun.">
        <title>Thousands of microbial genomes shed light on interconnected biogeochemical processes in an aquifer system.</title>
        <authorList>
            <person name="Anantharaman K."/>
            <person name="Brown C.T."/>
            <person name="Hug L.A."/>
            <person name="Sharon I."/>
            <person name="Castelle C.J."/>
            <person name="Probst A.J."/>
            <person name="Thomas B.C."/>
            <person name="Singh A."/>
            <person name="Wilkins M.J."/>
            <person name="Karaoz U."/>
            <person name="Brodie E.L."/>
            <person name="Williams K.H."/>
            <person name="Hubbard S.S."/>
            <person name="Banfield J.F."/>
        </authorList>
    </citation>
    <scope>NUCLEOTIDE SEQUENCE [LARGE SCALE GENOMIC DNA]</scope>
</reference>
<dbReference type="SUPFAM" id="SSF51161">
    <property type="entry name" value="Trimeric LpxA-like enzymes"/>
    <property type="match status" value="1"/>
</dbReference>
<dbReference type="Proteomes" id="UP000178336">
    <property type="component" value="Unassembled WGS sequence"/>
</dbReference>
<dbReference type="STRING" id="1797724.A3A48_03335"/>
<dbReference type="InterPro" id="IPR011004">
    <property type="entry name" value="Trimer_LpxA-like_sf"/>
</dbReference>
<comment type="caution">
    <text evidence="4">The sequence shown here is derived from an EMBL/GenBank/DDBJ whole genome shotgun (WGS) entry which is preliminary data.</text>
</comment>
<organism evidence="4 5">
    <name type="scientific">Candidatus Curtissbacteria bacterium RIFCSPLOWO2_01_FULL_37_9</name>
    <dbReference type="NCBI Taxonomy" id="1797724"/>
    <lineage>
        <taxon>Bacteria</taxon>
        <taxon>Candidatus Curtissiibacteriota</taxon>
    </lineage>
</organism>
<dbReference type="AlphaFoldDB" id="A0A1F5GSY1"/>